<evidence type="ECO:0008006" key="4">
    <source>
        <dbReference type="Google" id="ProtNLM"/>
    </source>
</evidence>
<feature type="compositionally biased region" description="Polar residues" evidence="1">
    <location>
        <begin position="647"/>
        <end position="675"/>
    </location>
</feature>
<feature type="region of interest" description="Disordered" evidence="1">
    <location>
        <begin position="423"/>
        <end position="515"/>
    </location>
</feature>
<proteinExistence type="predicted"/>
<gene>
    <name evidence="2" type="ORF">B0A50_07318</name>
</gene>
<dbReference type="EMBL" id="NAJL01000058">
    <property type="protein sequence ID" value="TKA23261.1"/>
    <property type="molecule type" value="Genomic_DNA"/>
</dbReference>
<feature type="region of interest" description="Disordered" evidence="1">
    <location>
        <begin position="323"/>
        <end position="357"/>
    </location>
</feature>
<comment type="caution">
    <text evidence="2">The sequence shown here is derived from an EMBL/GenBank/DDBJ whole genome shotgun (WGS) entry which is preliminary data.</text>
</comment>
<feature type="compositionally biased region" description="Low complexity" evidence="1">
    <location>
        <begin position="199"/>
        <end position="209"/>
    </location>
</feature>
<feature type="region of interest" description="Disordered" evidence="1">
    <location>
        <begin position="369"/>
        <end position="400"/>
    </location>
</feature>
<protein>
    <recommendedName>
        <fullName evidence="4">Telomere replication protein EST3</fullName>
    </recommendedName>
</protein>
<keyword evidence="3" id="KW-1185">Reference proteome</keyword>
<feature type="compositionally biased region" description="Low complexity" evidence="1">
    <location>
        <begin position="676"/>
        <end position="686"/>
    </location>
</feature>
<organism evidence="2 3">
    <name type="scientific">Salinomyces thailandicus</name>
    <dbReference type="NCBI Taxonomy" id="706561"/>
    <lineage>
        <taxon>Eukaryota</taxon>
        <taxon>Fungi</taxon>
        <taxon>Dikarya</taxon>
        <taxon>Ascomycota</taxon>
        <taxon>Pezizomycotina</taxon>
        <taxon>Dothideomycetes</taxon>
        <taxon>Dothideomycetidae</taxon>
        <taxon>Mycosphaerellales</taxon>
        <taxon>Teratosphaeriaceae</taxon>
        <taxon>Salinomyces</taxon>
    </lineage>
</organism>
<name>A0A4U0TMQ3_9PEZI</name>
<dbReference type="Proteomes" id="UP000308549">
    <property type="component" value="Unassembled WGS sequence"/>
</dbReference>
<dbReference type="OrthoDB" id="3538943at2759"/>
<feature type="region of interest" description="Disordered" evidence="1">
    <location>
        <begin position="572"/>
        <end position="596"/>
    </location>
</feature>
<feature type="compositionally biased region" description="Polar residues" evidence="1">
    <location>
        <begin position="219"/>
        <end position="235"/>
    </location>
</feature>
<evidence type="ECO:0000313" key="2">
    <source>
        <dbReference type="EMBL" id="TKA23261.1"/>
    </source>
</evidence>
<evidence type="ECO:0000313" key="3">
    <source>
        <dbReference type="Proteomes" id="UP000308549"/>
    </source>
</evidence>
<feature type="compositionally biased region" description="Polar residues" evidence="1">
    <location>
        <begin position="423"/>
        <end position="445"/>
    </location>
</feature>
<reference evidence="2 3" key="1">
    <citation type="submission" date="2017-03" db="EMBL/GenBank/DDBJ databases">
        <title>Genomes of endolithic fungi from Antarctica.</title>
        <authorList>
            <person name="Coleine C."/>
            <person name="Masonjones S."/>
            <person name="Stajich J.E."/>
        </authorList>
    </citation>
    <scope>NUCLEOTIDE SEQUENCE [LARGE SCALE GENOMIC DNA]</scope>
    <source>
        <strain evidence="2 3">CCFEE 6315</strain>
    </source>
</reference>
<feature type="region of interest" description="Disordered" evidence="1">
    <location>
        <begin position="199"/>
        <end position="235"/>
    </location>
</feature>
<evidence type="ECO:0000256" key="1">
    <source>
        <dbReference type="SAM" id="MobiDB-lite"/>
    </source>
</evidence>
<sequence length="728" mass="78581">MAKSIQPWLGAFVHGELAAVVQWTKSSHEAPNIKTDPDTRFHDDGSNFRSAVSTPPLSVESKVQLLKVLAIGTSPIVVLSDGASSMKARLSDHAVTVLEDELEESLSLEMRGDVFSLVAVNVVSTPVGPADGHVQLEVEDLQYQYHLRKTAGTPIPIERQTEVSGLVDAIRNIRVRQYTDEEPLTTTLPKAALRSISPQASLGAHQRAAAHAEERLPSTAMSQDGAQSQSLHGSPVLQTQAPVATQVNPPPRKAKKGPSLAVEGFEMTTGLNLAKPSAPALDSTPQVVSNPKRTAKLLDLLGGPSKAPPLLSSAAPSVDVNIESEDQAPPNQPSRASRLSQKHSWYPPLPGQQFPTPNIPIELLQAWTSNGEESSRKPQQTSEVARQVSEDQQSGDHSTLQEYTIASQGSVKRAVTFAAQAFEKSTSQPGSQQPGPDNRHQQPLNGKQHARGTSGRSGPGGVDARQASTSSPRSSGLATVIKGTQFSNEGSEMEVDVPRPLTDPREKHHAKRTQHFKGAQRKTWLLSHYIVSYEAGPYVSAVHEAYLATHPDDKVTWLEFREDLNRAFPSLLGQDRPRSLKPKGMPPSLISTPASSSREMADIAPGAANRVVVTTPLRRKPEFAVHANERLLRESKRLGGQLDGAISPTTSSRQPPSYDQPRSQIPSQITSSSNGHTTHPTAPTAPSIFDDFAHAWKDLKPGGAFAQPTLKPNHSRISKTLNLLAWKL</sequence>
<feature type="compositionally biased region" description="Polar residues" evidence="1">
    <location>
        <begin position="333"/>
        <end position="343"/>
    </location>
</feature>
<feature type="region of interest" description="Disordered" evidence="1">
    <location>
        <begin position="635"/>
        <end position="686"/>
    </location>
</feature>
<accession>A0A4U0TMQ3</accession>
<feature type="compositionally biased region" description="Polar residues" evidence="1">
    <location>
        <begin position="466"/>
        <end position="490"/>
    </location>
</feature>
<dbReference type="AlphaFoldDB" id="A0A4U0TMQ3"/>